<dbReference type="OMA" id="WNTGGCT"/>
<evidence type="ECO:0000256" key="4">
    <source>
        <dbReference type="ARBA" id="ARBA00023002"/>
    </source>
</evidence>
<evidence type="ECO:0000256" key="1">
    <source>
        <dbReference type="ARBA" id="ARBA00010139"/>
    </source>
</evidence>
<proteinExistence type="inferred from homology"/>
<dbReference type="PANTHER" id="PTHR42877">
    <property type="entry name" value="L-ORNITHINE N(5)-MONOOXYGENASE-RELATED"/>
    <property type="match status" value="1"/>
</dbReference>
<sequence>MAGEEDQHRRRHGEATVVIIGGGISGICVAIDLLKRNNCRDFVILEKSAGVGGTWLDNKYPGCCCDVWSALYSLSFAQNPNWTREYPGQEEILAYLTDVAQEYKLYPHFRFNSSVTGATWDTETKKWLVHVSTAAGSKEAEFHASYTLQADFLVSAVGQLNIPKYPSAASIPGIEEFTGKKMHSARWDWSYNFRDKKIALIGNGCTAVQILPELVAGGAKSVTLFQRTPNWVVPRGDGPVSPLWRNIYKYIPGVLARKRATQMDFREEQFQFINYSNPEMAEAYMAAHREKLRENLPDRKDLWEKLTPKYGLGAKRLIISDDYFPTLARENVFLETRGIERIEGRRILVRDEEEEGSETKIVDSLPSSSSSSSSDDDDGFDLLICATGFLTTSFLHPLTLTGPSGIPLSSTWSSTSSAGPQALYGITVPSLPNFAMLYGPNTNLGHNSIILMIEAQSRYINALIRVILDAKRQGGVVTTLRPREDVTERYYEMIQKELRNSVFWDEKVESWYKNDQGVIVNNFSRSVVEYQKLVEKVDLGEFEVEEWGFEKGEGDGDDKKKKVARREGKKNDEIVYVGRVREETVVSDRMLMVMGVVSTVAVAGAWAVRRLGGLQRLG</sequence>
<dbReference type="Gene3D" id="3.50.50.60">
    <property type="entry name" value="FAD/NAD(P)-binding domain"/>
    <property type="match status" value="2"/>
</dbReference>
<keyword evidence="3" id="KW-0274">FAD</keyword>
<protein>
    <submittedName>
        <fullName evidence="5">FAD/NAD(P)-binding domain-containing protein</fullName>
    </submittedName>
</protein>
<keyword evidence="6" id="KW-1185">Reference proteome</keyword>
<dbReference type="AlphaFoldDB" id="N1QIN3"/>
<dbReference type="RefSeq" id="XP_016758565.1">
    <property type="nucleotide sequence ID" value="XM_016909867.1"/>
</dbReference>
<comment type="similarity">
    <text evidence="1">Belongs to the FAD-binding monooxygenase family.</text>
</comment>
<dbReference type="GeneID" id="27907004"/>
<reference evidence="5 6" key="1">
    <citation type="journal article" date="2012" name="PLoS Pathog.">
        <title>Diverse lifestyles and strategies of plant pathogenesis encoded in the genomes of eighteen Dothideomycetes fungi.</title>
        <authorList>
            <person name="Ohm R.A."/>
            <person name="Feau N."/>
            <person name="Henrissat B."/>
            <person name="Schoch C.L."/>
            <person name="Horwitz B.A."/>
            <person name="Barry K.W."/>
            <person name="Condon B.J."/>
            <person name="Copeland A.C."/>
            <person name="Dhillon B."/>
            <person name="Glaser F."/>
            <person name="Hesse C.N."/>
            <person name="Kosti I."/>
            <person name="LaButti K."/>
            <person name="Lindquist E.A."/>
            <person name="Lucas S."/>
            <person name="Salamov A.A."/>
            <person name="Bradshaw R.E."/>
            <person name="Ciuffetti L."/>
            <person name="Hamelin R.C."/>
            <person name="Kema G.H.J."/>
            <person name="Lawrence C."/>
            <person name="Scott J.A."/>
            <person name="Spatafora J.W."/>
            <person name="Turgeon B.G."/>
            <person name="de Wit P.J.G.M."/>
            <person name="Zhong S."/>
            <person name="Goodwin S.B."/>
            <person name="Grigoriev I.V."/>
        </authorList>
    </citation>
    <scope>NUCLEOTIDE SEQUENCE [LARGE SCALE GENOMIC DNA]</scope>
    <source>
        <strain evidence="5 6">SO2202</strain>
    </source>
</reference>
<dbReference type="HOGENOM" id="CLU_006937_7_1_1"/>
<gene>
    <name evidence="5" type="ORF">SEPMUDRAFT_69582</name>
</gene>
<dbReference type="GO" id="GO:0004499">
    <property type="term" value="F:N,N-dimethylaniline monooxygenase activity"/>
    <property type="evidence" value="ECO:0007669"/>
    <property type="project" value="InterPro"/>
</dbReference>
<evidence type="ECO:0000256" key="3">
    <source>
        <dbReference type="ARBA" id="ARBA00022827"/>
    </source>
</evidence>
<name>N1QIN3_SPHMS</name>
<dbReference type="GO" id="GO:0050661">
    <property type="term" value="F:NADP binding"/>
    <property type="evidence" value="ECO:0007669"/>
    <property type="project" value="InterPro"/>
</dbReference>
<evidence type="ECO:0000313" key="6">
    <source>
        <dbReference type="Proteomes" id="UP000016931"/>
    </source>
</evidence>
<evidence type="ECO:0000256" key="2">
    <source>
        <dbReference type="ARBA" id="ARBA00022630"/>
    </source>
</evidence>
<dbReference type="EMBL" id="KB456267">
    <property type="protein sequence ID" value="EMF10444.1"/>
    <property type="molecule type" value="Genomic_DNA"/>
</dbReference>
<dbReference type="SUPFAM" id="SSF51905">
    <property type="entry name" value="FAD/NAD(P)-binding domain"/>
    <property type="match status" value="2"/>
</dbReference>
<dbReference type="InterPro" id="IPR036188">
    <property type="entry name" value="FAD/NAD-bd_sf"/>
</dbReference>
<accession>N1QIN3</accession>
<dbReference type="Proteomes" id="UP000016931">
    <property type="component" value="Unassembled WGS sequence"/>
</dbReference>
<dbReference type="OrthoDB" id="74360at2759"/>
<dbReference type="eggNOG" id="KOG1399">
    <property type="taxonomic scope" value="Eukaryota"/>
</dbReference>
<organism evidence="5 6">
    <name type="scientific">Sphaerulina musiva (strain SO2202)</name>
    <name type="common">Poplar stem canker fungus</name>
    <name type="synonym">Septoria musiva</name>
    <dbReference type="NCBI Taxonomy" id="692275"/>
    <lineage>
        <taxon>Eukaryota</taxon>
        <taxon>Fungi</taxon>
        <taxon>Dikarya</taxon>
        <taxon>Ascomycota</taxon>
        <taxon>Pezizomycotina</taxon>
        <taxon>Dothideomycetes</taxon>
        <taxon>Dothideomycetidae</taxon>
        <taxon>Mycosphaerellales</taxon>
        <taxon>Mycosphaerellaceae</taxon>
        <taxon>Sphaerulina</taxon>
    </lineage>
</organism>
<dbReference type="InterPro" id="IPR020946">
    <property type="entry name" value="Flavin_mOase-like"/>
</dbReference>
<dbReference type="GO" id="GO:0050660">
    <property type="term" value="F:flavin adenine dinucleotide binding"/>
    <property type="evidence" value="ECO:0007669"/>
    <property type="project" value="InterPro"/>
</dbReference>
<dbReference type="PANTHER" id="PTHR42877:SF4">
    <property type="entry name" value="FAD_NAD(P)-BINDING DOMAIN-CONTAINING PROTEIN-RELATED"/>
    <property type="match status" value="1"/>
</dbReference>
<evidence type="ECO:0000313" key="5">
    <source>
        <dbReference type="EMBL" id="EMF10444.1"/>
    </source>
</evidence>
<keyword evidence="2" id="KW-0285">Flavoprotein</keyword>
<dbReference type="Pfam" id="PF00743">
    <property type="entry name" value="FMO-like"/>
    <property type="match status" value="1"/>
</dbReference>
<dbReference type="InterPro" id="IPR051209">
    <property type="entry name" value="FAD-bind_Monooxygenase_sf"/>
</dbReference>
<keyword evidence="4" id="KW-0560">Oxidoreductase</keyword>